<dbReference type="GO" id="GO:0008168">
    <property type="term" value="F:methyltransferase activity"/>
    <property type="evidence" value="ECO:0007669"/>
    <property type="project" value="UniProtKB-KW"/>
</dbReference>
<reference evidence="4 5" key="1">
    <citation type="submission" date="2018-04" db="EMBL/GenBank/DDBJ databases">
        <title>Genome sequencing of Flavobacterium sp. HYN0048.</title>
        <authorList>
            <person name="Yi H."/>
            <person name="Baek C."/>
        </authorList>
    </citation>
    <scope>NUCLEOTIDE SEQUENCE [LARGE SCALE GENOMIC DNA]</scope>
    <source>
        <strain evidence="4 5">HYN0048</strain>
    </source>
</reference>
<keyword evidence="5" id="KW-1185">Reference proteome</keyword>
<name>A0A2S0RG77_9FLAO</name>
<evidence type="ECO:0000256" key="1">
    <source>
        <dbReference type="ARBA" id="ARBA00022603"/>
    </source>
</evidence>
<dbReference type="RefSeq" id="WP_108370683.1">
    <property type="nucleotide sequence ID" value="NZ_CP028811.1"/>
</dbReference>
<dbReference type="PANTHER" id="PTHR43861:SF1">
    <property type="entry name" value="TRANS-ACONITATE 2-METHYLTRANSFERASE"/>
    <property type="match status" value="1"/>
</dbReference>
<dbReference type="GO" id="GO:0032259">
    <property type="term" value="P:methylation"/>
    <property type="evidence" value="ECO:0007669"/>
    <property type="project" value="UniProtKB-KW"/>
</dbReference>
<dbReference type="OrthoDB" id="9789123at2"/>
<dbReference type="PANTHER" id="PTHR43861">
    <property type="entry name" value="TRANS-ACONITATE 2-METHYLTRANSFERASE-RELATED"/>
    <property type="match status" value="1"/>
</dbReference>
<gene>
    <name evidence="4" type="ORF">HYN48_08430</name>
</gene>
<dbReference type="CDD" id="cd02440">
    <property type="entry name" value="AdoMet_MTases"/>
    <property type="match status" value="1"/>
</dbReference>
<evidence type="ECO:0000259" key="3">
    <source>
        <dbReference type="Pfam" id="PF13649"/>
    </source>
</evidence>
<dbReference type="Gene3D" id="3.40.50.150">
    <property type="entry name" value="Vaccinia Virus protein VP39"/>
    <property type="match status" value="1"/>
</dbReference>
<dbReference type="SUPFAM" id="SSF53335">
    <property type="entry name" value="S-adenosyl-L-methionine-dependent methyltransferases"/>
    <property type="match status" value="1"/>
</dbReference>
<dbReference type="Proteomes" id="UP000244193">
    <property type="component" value="Chromosome"/>
</dbReference>
<feature type="domain" description="Methyltransferase" evidence="3">
    <location>
        <begin position="46"/>
        <end position="138"/>
    </location>
</feature>
<dbReference type="Pfam" id="PF13649">
    <property type="entry name" value="Methyltransf_25"/>
    <property type="match status" value="1"/>
</dbReference>
<dbReference type="InterPro" id="IPR041698">
    <property type="entry name" value="Methyltransf_25"/>
</dbReference>
<keyword evidence="1 4" id="KW-0489">Methyltransferase</keyword>
<keyword evidence="2 4" id="KW-0808">Transferase</keyword>
<evidence type="ECO:0000256" key="2">
    <source>
        <dbReference type="ARBA" id="ARBA00022679"/>
    </source>
</evidence>
<evidence type="ECO:0000313" key="4">
    <source>
        <dbReference type="EMBL" id="AWA30101.1"/>
    </source>
</evidence>
<evidence type="ECO:0000313" key="5">
    <source>
        <dbReference type="Proteomes" id="UP000244193"/>
    </source>
</evidence>
<dbReference type="AlphaFoldDB" id="A0A2S0RG77"/>
<dbReference type="InterPro" id="IPR029063">
    <property type="entry name" value="SAM-dependent_MTases_sf"/>
</dbReference>
<accession>A0A2S0RG77</accession>
<sequence>MNDSNKAAAVFNKHAQRYQEKYMDMDLYDGTLDLFCGSVEKQNPAILDVACGPGNISRYILRKRPDFNVLGIDLAPNMIALAKGNIPDAAFRVMDCLDILELNAKFDGIICGFIFPYLSMEQASQFVTDAASMLHVDGILYISTMENDYSASKWQLSSDGEDGIFQHFYRADDITGMLESAGLTILHVQRVDFPNPDGVTTDMIIIAKK</sequence>
<proteinExistence type="predicted"/>
<organism evidence="4 5">
    <name type="scientific">Flavobacterium magnum</name>
    <dbReference type="NCBI Taxonomy" id="2162713"/>
    <lineage>
        <taxon>Bacteria</taxon>
        <taxon>Pseudomonadati</taxon>
        <taxon>Bacteroidota</taxon>
        <taxon>Flavobacteriia</taxon>
        <taxon>Flavobacteriales</taxon>
        <taxon>Flavobacteriaceae</taxon>
        <taxon>Flavobacterium</taxon>
    </lineage>
</organism>
<protein>
    <submittedName>
        <fullName evidence="4">Class I SAM-dependent methyltransferase</fullName>
    </submittedName>
</protein>
<dbReference type="EMBL" id="CP028811">
    <property type="protein sequence ID" value="AWA30101.1"/>
    <property type="molecule type" value="Genomic_DNA"/>
</dbReference>
<dbReference type="KEGG" id="fmg:HYN48_08430"/>